<dbReference type="GO" id="GO:0005886">
    <property type="term" value="C:plasma membrane"/>
    <property type="evidence" value="ECO:0007669"/>
    <property type="project" value="TreeGrafter"/>
</dbReference>
<dbReference type="KEGG" id="rer:RER_44530"/>
<comment type="similarity">
    <text evidence="1">Belongs to the F420H(2)-dependent quinone reductase family.</text>
</comment>
<evidence type="ECO:0000256" key="2">
    <source>
        <dbReference type="ARBA" id="ARBA00049106"/>
    </source>
</evidence>
<organism evidence="3 4">
    <name type="scientific">Rhodococcus erythropolis (strain PR4 / NBRC 100887)</name>
    <dbReference type="NCBI Taxonomy" id="234621"/>
    <lineage>
        <taxon>Bacteria</taxon>
        <taxon>Bacillati</taxon>
        <taxon>Actinomycetota</taxon>
        <taxon>Actinomycetes</taxon>
        <taxon>Mycobacteriales</taxon>
        <taxon>Nocardiaceae</taxon>
        <taxon>Rhodococcus</taxon>
        <taxon>Rhodococcus erythropolis group</taxon>
    </lineage>
</organism>
<dbReference type="EMBL" id="AP008957">
    <property type="protein sequence ID" value="BAH35161.1"/>
    <property type="molecule type" value="Genomic_DNA"/>
</dbReference>
<dbReference type="HOGENOM" id="CLU_114921_0_1_11"/>
<dbReference type="InterPro" id="IPR004378">
    <property type="entry name" value="F420H2_quin_Rdtase"/>
</dbReference>
<comment type="catalytic activity">
    <reaction evidence="2">
        <text>oxidized coenzyme F420-(gamma-L-Glu)(n) + a quinol + H(+) = reduced coenzyme F420-(gamma-L-Glu)(n) + a quinone</text>
        <dbReference type="Rhea" id="RHEA:39663"/>
        <dbReference type="Rhea" id="RHEA-COMP:12939"/>
        <dbReference type="Rhea" id="RHEA-COMP:14378"/>
        <dbReference type="ChEBI" id="CHEBI:15378"/>
        <dbReference type="ChEBI" id="CHEBI:24646"/>
        <dbReference type="ChEBI" id="CHEBI:132124"/>
        <dbReference type="ChEBI" id="CHEBI:133980"/>
        <dbReference type="ChEBI" id="CHEBI:139511"/>
    </reaction>
</comment>
<dbReference type="GO" id="GO:0016491">
    <property type="term" value="F:oxidoreductase activity"/>
    <property type="evidence" value="ECO:0007669"/>
    <property type="project" value="InterPro"/>
</dbReference>
<evidence type="ECO:0000313" key="3">
    <source>
        <dbReference type="EMBL" id="BAH35161.1"/>
    </source>
</evidence>
<dbReference type="PANTHER" id="PTHR39428">
    <property type="entry name" value="F420H(2)-DEPENDENT QUINONE REDUCTASE RV1261C"/>
    <property type="match status" value="1"/>
</dbReference>
<proteinExistence type="inferred from homology"/>
<dbReference type="NCBIfam" id="TIGR00026">
    <property type="entry name" value="hi_GC_TIGR00026"/>
    <property type="match status" value="1"/>
</dbReference>
<evidence type="ECO:0000313" key="4">
    <source>
        <dbReference type="Proteomes" id="UP000002204"/>
    </source>
</evidence>
<dbReference type="GO" id="GO:0070967">
    <property type="term" value="F:coenzyme F420 binding"/>
    <property type="evidence" value="ECO:0007669"/>
    <property type="project" value="TreeGrafter"/>
</dbReference>
<dbReference type="Gene3D" id="2.30.110.10">
    <property type="entry name" value="Electron Transport, Fmn-binding Protein, Chain A"/>
    <property type="match status" value="1"/>
</dbReference>
<name>C0ZMA3_RHOE4</name>
<protein>
    <recommendedName>
        <fullName evidence="5">Nitroreductase family deazaflavin-dependent oxidoreductase</fullName>
    </recommendedName>
</protein>
<dbReference type="AlphaFoldDB" id="C0ZMA3"/>
<dbReference type="eggNOG" id="COG0748">
    <property type="taxonomic scope" value="Bacteria"/>
</dbReference>
<accession>C0ZMA3</accession>
<sequence>MHKPRNSAEKPRGPMRNIYRSLMRNVGHTQWFSDLGKDLVPLDRAVQRASGGKLSLVGENTVTQLLLTTTGRKTGRSRTTPLLYAPDGDAFVVVGSNWGQDTHPAWTLNLMANPTAIVTVKGVEIPVGASLAEGATRKKLWKLATTTWPPYETYADRAFGRQIRVFRLQPVK</sequence>
<gene>
    <name evidence="3" type="ordered locus">RER_44530</name>
</gene>
<dbReference type="PANTHER" id="PTHR39428:SF1">
    <property type="entry name" value="F420H(2)-DEPENDENT QUINONE REDUCTASE RV1261C"/>
    <property type="match status" value="1"/>
</dbReference>
<reference evidence="3 4" key="2">
    <citation type="journal article" date="2006" name="Environ. Microbiol.">
        <title>Sequence analysis of three plasmids harboured in Rhodococcus erythropolis strain PR4.</title>
        <authorList>
            <person name="Sekine M."/>
            <person name="Tanikawa S."/>
            <person name="Omata S."/>
            <person name="Saito M."/>
            <person name="Fujisawa T."/>
            <person name="Tsukatani N."/>
            <person name="Tajima T."/>
            <person name="Sekigawa T."/>
            <person name="Kosugi H."/>
            <person name="Matsuo Y."/>
            <person name="Nishiko R."/>
            <person name="Imamura K."/>
            <person name="Ito M."/>
            <person name="Narita H."/>
            <person name="Tago S."/>
            <person name="Fujita N."/>
            <person name="Harayama S."/>
        </authorList>
    </citation>
    <scope>NUCLEOTIDE SEQUENCE [LARGE SCALE GENOMIC DNA]</scope>
    <source>
        <strain evidence="4">PR4 / NBRC 100887</strain>
    </source>
</reference>
<dbReference type="Proteomes" id="UP000002204">
    <property type="component" value="Chromosome"/>
</dbReference>
<dbReference type="Pfam" id="PF04075">
    <property type="entry name" value="F420H2_quin_red"/>
    <property type="match status" value="1"/>
</dbReference>
<evidence type="ECO:0008006" key="5">
    <source>
        <dbReference type="Google" id="ProtNLM"/>
    </source>
</evidence>
<evidence type="ECO:0000256" key="1">
    <source>
        <dbReference type="ARBA" id="ARBA00008710"/>
    </source>
</evidence>
<dbReference type="InterPro" id="IPR012349">
    <property type="entry name" value="Split_barrel_FMN-bd"/>
</dbReference>
<reference evidence="4" key="1">
    <citation type="submission" date="2005-03" db="EMBL/GenBank/DDBJ databases">
        <title>Comparison of the complete genome sequences of Rhodococcus erythropolis PR4 and Rhodococcus opacus B4.</title>
        <authorList>
            <person name="Takarada H."/>
            <person name="Sekine M."/>
            <person name="Hosoyama A."/>
            <person name="Yamada R."/>
            <person name="Fujisawa T."/>
            <person name="Omata S."/>
            <person name="Shimizu A."/>
            <person name="Tsukatani N."/>
            <person name="Tanikawa S."/>
            <person name="Fujita N."/>
            <person name="Harayama S."/>
        </authorList>
    </citation>
    <scope>NUCLEOTIDE SEQUENCE [LARGE SCALE GENOMIC DNA]</scope>
    <source>
        <strain evidence="4">PR4 / NBRC 100887</strain>
    </source>
</reference>